<dbReference type="Gene3D" id="3.40.50.10470">
    <property type="entry name" value="Translation initiation factor eif-2b, domain 2"/>
    <property type="match status" value="1"/>
</dbReference>
<accession>A0A067LUP5</accession>
<dbReference type="HOGENOM" id="CLU_016218_4_3_1"/>
<keyword evidence="4" id="KW-0396">Initiation factor</keyword>
<dbReference type="STRING" id="930990.A0A067LUP5"/>
<dbReference type="Proteomes" id="UP000027195">
    <property type="component" value="Unassembled WGS sequence"/>
</dbReference>
<evidence type="ECO:0000313" key="11">
    <source>
        <dbReference type="EMBL" id="KDQ07063.1"/>
    </source>
</evidence>
<evidence type="ECO:0000256" key="10">
    <source>
        <dbReference type="SAM" id="MobiDB-lite"/>
    </source>
</evidence>
<evidence type="ECO:0000256" key="1">
    <source>
        <dbReference type="ARBA" id="ARBA00004514"/>
    </source>
</evidence>
<comment type="subunit">
    <text evidence="8">Component of the translation initiation factor 2B (eIF2B) complex which is a heterodecamer of two sets of five different subunits: alpha, beta, gamma, delta and epsilon. Subunits alpha, beta and delta comprise a regulatory subcomplex and subunits epsilon and gamma comprise a catalytic subcomplex. Within the complex, the hexameric regulatory complex resides at the center, with the two heterodimeric catalytic subcomplexes bound on opposite sides.</text>
</comment>
<name>A0A067LUP5_BOTB1</name>
<evidence type="ECO:0000313" key="12">
    <source>
        <dbReference type="Proteomes" id="UP000027195"/>
    </source>
</evidence>
<dbReference type="OrthoDB" id="269919at2759"/>
<dbReference type="GO" id="GO:0003743">
    <property type="term" value="F:translation initiation factor activity"/>
    <property type="evidence" value="ECO:0007669"/>
    <property type="project" value="UniProtKB-KW"/>
</dbReference>
<evidence type="ECO:0000256" key="2">
    <source>
        <dbReference type="ARBA" id="ARBA00007251"/>
    </source>
</evidence>
<dbReference type="InterPro" id="IPR037171">
    <property type="entry name" value="NagB/RpiA_transferase-like"/>
</dbReference>
<dbReference type="AlphaFoldDB" id="A0A067LUP5"/>
<keyword evidence="5" id="KW-0648">Protein biosynthesis</keyword>
<feature type="region of interest" description="Disordered" evidence="10">
    <location>
        <begin position="94"/>
        <end position="123"/>
    </location>
</feature>
<dbReference type="InterPro" id="IPR051855">
    <property type="entry name" value="eIF2B_beta_subunit"/>
</dbReference>
<evidence type="ECO:0000256" key="3">
    <source>
        <dbReference type="ARBA" id="ARBA00022490"/>
    </source>
</evidence>
<dbReference type="GO" id="GO:0005851">
    <property type="term" value="C:eukaryotic translation initiation factor 2B complex"/>
    <property type="evidence" value="ECO:0007669"/>
    <property type="project" value="TreeGrafter"/>
</dbReference>
<evidence type="ECO:0000256" key="4">
    <source>
        <dbReference type="ARBA" id="ARBA00022540"/>
    </source>
</evidence>
<organism evidence="11 12">
    <name type="scientific">Botryobasidium botryosum (strain FD-172 SS1)</name>
    <dbReference type="NCBI Taxonomy" id="930990"/>
    <lineage>
        <taxon>Eukaryota</taxon>
        <taxon>Fungi</taxon>
        <taxon>Dikarya</taxon>
        <taxon>Basidiomycota</taxon>
        <taxon>Agaricomycotina</taxon>
        <taxon>Agaricomycetes</taxon>
        <taxon>Cantharellales</taxon>
        <taxon>Botryobasidiaceae</taxon>
        <taxon>Botryobasidium</taxon>
    </lineage>
</organism>
<comment type="subcellular location">
    <subcellularLocation>
        <location evidence="1">Cytoplasm</location>
        <location evidence="1">Cytosol</location>
    </subcellularLocation>
</comment>
<dbReference type="PANTHER" id="PTHR45859">
    <property type="entry name" value="TRANSLATION INITIATION FACTOR EIF-2B SUBUNIT BETA"/>
    <property type="match status" value="1"/>
</dbReference>
<evidence type="ECO:0000256" key="7">
    <source>
        <dbReference type="ARBA" id="ARBA00044228"/>
    </source>
</evidence>
<keyword evidence="3" id="KW-0963">Cytoplasm</keyword>
<dbReference type="GO" id="GO:0005829">
    <property type="term" value="C:cytosol"/>
    <property type="evidence" value="ECO:0007669"/>
    <property type="project" value="UniProtKB-SubCell"/>
</dbReference>
<comment type="similarity">
    <text evidence="2 9">Belongs to the eIF-2B alpha/beta/delta subunits family.</text>
</comment>
<protein>
    <recommendedName>
        <fullName evidence="6">Translation initiation factor eIF2B subunit beta</fullName>
    </recommendedName>
    <alternativeName>
        <fullName evidence="7">eIF2B GDP-GTP exchange factor subunit beta</fullName>
    </alternativeName>
</protein>
<evidence type="ECO:0000256" key="6">
    <source>
        <dbReference type="ARBA" id="ARBA00044122"/>
    </source>
</evidence>
<gene>
    <name evidence="11" type="ORF">BOTBODRAFT_167409</name>
</gene>
<evidence type="ECO:0000256" key="9">
    <source>
        <dbReference type="RuleBase" id="RU003814"/>
    </source>
</evidence>
<dbReference type="EMBL" id="KL198116">
    <property type="protein sequence ID" value="KDQ07063.1"/>
    <property type="molecule type" value="Genomic_DNA"/>
</dbReference>
<feature type="compositionally biased region" description="Low complexity" evidence="10">
    <location>
        <begin position="102"/>
        <end position="115"/>
    </location>
</feature>
<evidence type="ECO:0000256" key="5">
    <source>
        <dbReference type="ARBA" id="ARBA00022917"/>
    </source>
</evidence>
<dbReference type="Pfam" id="PF01008">
    <property type="entry name" value="IF-2B"/>
    <property type="match status" value="1"/>
</dbReference>
<keyword evidence="12" id="KW-1185">Reference proteome</keyword>
<dbReference type="InterPro" id="IPR000649">
    <property type="entry name" value="IF-2B-related"/>
</dbReference>
<dbReference type="PANTHER" id="PTHR45859:SF1">
    <property type="entry name" value="TRANSLATION INITIATION FACTOR EIF-2B SUBUNIT BETA"/>
    <property type="match status" value="1"/>
</dbReference>
<dbReference type="InterPro" id="IPR042529">
    <property type="entry name" value="IF_2B-like_C"/>
</dbReference>
<dbReference type="InParanoid" id="A0A067LUP5"/>
<dbReference type="FunCoup" id="A0A067LUP5">
    <property type="interactions" value="403"/>
</dbReference>
<proteinExistence type="inferred from homology"/>
<reference evidence="12" key="1">
    <citation type="journal article" date="2014" name="Proc. Natl. Acad. Sci. U.S.A.">
        <title>Extensive sampling of basidiomycete genomes demonstrates inadequacy of the white-rot/brown-rot paradigm for wood decay fungi.</title>
        <authorList>
            <person name="Riley R."/>
            <person name="Salamov A.A."/>
            <person name="Brown D.W."/>
            <person name="Nagy L.G."/>
            <person name="Floudas D."/>
            <person name="Held B.W."/>
            <person name="Levasseur A."/>
            <person name="Lombard V."/>
            <person name="Morin E."/>
            <person name="Otillar R."/>
            <person name="Lindquist E.A."/>
            <person name="Sun H."/>
            <person name="LaButti K.M."/>
            <person name="Schmutz J."/>
            <person name="Jabbour D."/>
            <person name="Luo H."/>
            <person name="Baker S.E."/>
            <person name="Pisabarro A.G."/>
            <person name="Walton J.D."/>
            <person name="Blanchette R.A."/>
            <person name="Henrissat B."/>
            <person name="Martin F."/>
            <person name="Cullen D."/>
            <person name="Hibbett D.S."/>
            <person name="Grigoriev I.V."/>
        </authorList>
    </citation>
    <scope>NUCLEOTIDE SEQUENCE [LARGE SCALE GENOMIC DNA]</scope>
    <source>
        <strain evidence="12">FD-172 SS1</strain>
    </source>
</reference>
<dbReference type="SUPFAM" id="SSF100950">
    <property type="entry name" value="NagB/RpiA/CoA transferase-like"/>
    <property type="match status" value="1"/>
</dbReference>
<sequence>MPTDTKDRATQRQFEALVSKLRRRQLVGAHATAMQTVLLLRQVVSVHRMANIQELVHTVKSVGRELVAAQPKEHSVGNIVRKVLRLIREEHSASNTIGGSGTATPLPASAPLTPLDRSFSAHPPPSGPLSLGNFVLLGHQRHQPHARAEKHAHGSEDKTFITLKPVLIQAIQEVIDELETVYENVAKNARDHIHTDEIILTIGKSRTVEAFLKSAARDRRFTAIVAETAPSYSGREMAKSLAASGITTVLVPDSSIYALMTRVNKVILGAHAVLANGGMFAVAGSLMAATAAQAHATPVIVCTAQYKLTPLWNLYHEYGALDFSDPAAVLGLGQDAIADSVDVLNPYYDYVKPDLIDVLVTNYGDHSPSYVYRLVNETYDDADLEL</sequence>
<evidence type="ECO:0000256" key="8">
    <source>
        <dbReference type="ARBA" id="ARBA00046432"/>
    </source>
</evidence>
<dbReference type="GO" id="GO:0005085">
    <property type="term" value="F:guanyl-nucleotide exchange factor activity"/>
    <property type="evidence" value="ECO:0007669"/>
    <property type="project" value="TreeGrafter"/>
</dbReference>